<dbReference type="RefSeq" id="WP_072318046.1">
    <property type="nucleotide sequence ID" value="NZ_FPJE01000015.1"/>
</dbReference>
<reference evidence="1 2" key="1">
    <citation type="submission" date="2016-11" db="EMBL/GenBank/DDBJ databases">
        <authorList>
            <person name="Jaros S."/>
            <person name="Januszkiewicz K."/>
            <person name="Wedrychowicz H."/>
        </authorList>
    </citation>
    <scope>NUCLEOTIDE SEQUENCE [LARGE SCALE GENOMIC DNA]</scope>
    <source>
        <strain evidence="1 2">CGMCC 1.12145</strain>
    </source>
</reference>
<dbReference type="Proteomes" id="UP000182248">
    <property type="component" value="Unassembled WGS sequence"/>
</dbReference>
<proteinExistence type="predicted"/>
<dbReference type="STRING" id="1150368.SAMN02927921_02840"/>
<gene>
    <name evidence="1" type="ORF">SAMN02927921_02840</name>
</gene>
<protein>
    <recommendedName>
        <fullName evidence="3">GRAM domain-containing protein</fullName>
    </recommendedName>
</protein>
<evidence type="ECO:0000313" key="2">
    <source>
        <dbReference type="Proteomes" id="UP000182248"/>
    </source>
</evidence>
<evidence type="ECO:0000313" key="1">
    <source>
        <dbReference type="EMBL" id="SFW62963.1"/>
    </source>
</evidence>
<dbReference type="AlphaFoldDB" id="A0A1K1QTK1"/>
<evidence type="ECO:0008006" key="3">
    <source>
        <dbReference type="Google" id="ProtNLM"/>
    </source>
</evidence>
<dbReference type="EMBL" id="FPJE01000015">
    <property type="protein sequence ID" value="SFW62963.1"/>
    <property type="molecule type" value="Genomic_DNA"/>
</dbReference>
<accession>A0A1K1QTK1</accession>
<organism evidence="1 2">
    <name type="scientific">Sinomicrobium oceani</name>
    <dbReference type="NCBI Taxonomy" id="1150368"/>
    <lineage>
        <taxon>Bacteria</taxon>
        <taxon>Pseudomonadati</taxon>
        <taxon>Bacteroidota</taxon>
        <taxon>Flavobacteriia</taxon>
        <taxon>Flavobacteriales</taxon>
        <taxon>Flavobacteriaceae</taxon>
        <taxon>Sinomicrobium</taxon>
    </lineage>
</organism>
<name>A0A1K1QTK1_9FLAO</name>
<keyword evidence="2" id="KW-1185">Reference proteome</keyword>
<dbReference type="OrthoDB" id="1436588at2"/>
<sequence length="142" mass="16137">MLLCASRNEIGNKKKIEKIVGKPCTIADRVKIGGVHSPEMDIISSSVKLHNLIILNKSHSTSCTLELRPGGIILRFFAAMNKYMFLIPYYKLSIHKINTSIYAIHKDDYHVNIDVRNEAGRDFIKKILKSKSDSYPTFIDDL</sequence>